<organism evidence="1 2">
    <name type="scientific">Pollutimonas bauzanensis</name>
    <dbReference type="NCBI Taxonomy" id="658167"/>
    <lineage>
        <taxon>Bacteria</taxon>
        <taxon>Pseudomonadati</taxon>
        <taxon>Pseudomonadota</taxon>
        <taxon>Betaproteobacteria</taxon>
        <taxon>Burkholderiales</taxon>
        <taxon>Alcaligenaceae</taxon>
        <taxon>Pollutimonas</taxon>
    </lineage>
</organism>
<dbReference type="Pfam" id="PF05015">
    <property type="entry name" value="HigB-like_toxin"/>
    <property type="match status" value="1"/>
</dbReference>
<dbReference type="Proteomes" id="UP000184226">
    <property type="component" value="Unassembled WGS sequence"/>
</dbReference>
<name>A0A1M5Z6K3_9BURK</name>
<keyword evidence="2" id="KW-1185">Reference proteome</keyword>
<dbReference type="Gene3D" id="3.30.2310.20">
    <property type="entry name" value="RelE-like"/>
    <property type="match status" value="1"/>
</dbReference>
<dbReference type="InterPro" id="IPR035093">
    <property type="entry name" value="RelE/ParE_toxin_dom_sf"/>
</dbReference>
<reference evidence="1 2" key="1">
    <citation type="submission" date="2016-11" db="EMBL/GenBank/DDBJ databases">
        <authorList>
            <person name="Jaros S."/>
            <person name="Januszkiewicz K."/>
            <person name="Wedrychowicz H."/>
        </authorList>
    </citation>
    <scope>NUCLEOTIDE SEQUENCE [LARGE SCALE GENOMIC DNA]</scope>
    <source>
        <strain evidence="1 2">CGMCC 1.10190</strain>
    </source>
</reference>
<sequence>MIRTFIHKGLEKFHETGSLAGIQPQHARRLRLILALLGQARVIGDVYAPGLRLHPLQGNLKDFWSLTVQANWRIIFRFEDGDVHAVDYVDYH</sequence>
<dbReference type="EMBL" id="FQXE01000012">
    <property type="protein sequence ID" value="SHI19784.1"/>
    <property type="molecule type" value="Genomic_DNA"/>
</dbReference>
<dbReference type="PANTHER" id="PTHR40266:SF2">
    <property type="entry name" value="TOXIN HIGB-1"/>
    <property type="match status" value="1"/>
</dbReference>
<protein>
    <submittedName>
        <fullName evidence="1">Proteic killer suppression protein</fullName>
    </submittedName>
</protein>
<dbReference type="SUPFAM" id="SSF143011">
    <property type="entry name" value="RelE-like"/>
    <property type="match status" value="1"/>
</dbReference>
<accession>A0A1M5Z6K3</accession>
<dbReference type="AlphaFoldDB" id="A0A1M5Z6K3"/>
<dbReference type="InterPro" id="IPR007711">
    <property type="entry name" value="HigB-1"/>
</dbReference>
<evidence type="ECO:0000313" key="2">
    <source>
        <dbReference type="Proteomes" id="UP000184226"/>
    </source>
</evidence>
<evidence type="ECO:0000313" key="1">
    <source>
        <dbReference type="EMBL" id="SHI19784.1"/>
    </source>
</evidence>
<dbReference type="RefSeq" id="WP_073106541.1">
    <property type="nucleotide sequence ID" value="NZ_FQXE01000012.1"/>
</dbReference>
<dbReference type="STRING" id="658167.SAMN04488135_112158"/>
<proteinExistence type="predicted"/>
<dbReference type="PANTHER" id="PTHR40266">
    <property type="entry name" value="TOXIN HIGB-1"/>
    <property type="match status" value="1"/>
</dbReference>
<gene>
    <name evidence="1" type="ORF">SAMN04488135_112158</name>
</gene>
<dbReference type="OrthoDB" id="9801102at2"/>